<comment type="caution">
    <text evidence="1">The sequence shown here is derived from an EMBL/GenBank/DDBJ whole genome shotgun (WGS) entry which is preliminary data.</text>
</comment>
<evidence type="ECO:0008006" key="3">
    <source>
        <dbReference type="Google" id="ProtNLM"/>
    </source>
</evidence>
<protein>
    <recommendedName>
        <fullName evidence="3">Lipoprotein</fullName>
    </recommendedName>
</protein>
<gene>
    <name evidence="1" type="ORF">DI536_25620</name>
</gene>
<dbReference type="AlphaFoldDB" id="A0A2W5UGB0"/>
<dbReference type="PROSITE" id="PS51257">
    <property type="entry name" value="PROKAR_LIPOPROTEIN"/>
    <property type="match status" value="1"/>
</dbReference>
<dbReference type="EMBL" id="QFQP01000027">
    <property type="protein sequence ID" value="PZR08018.1"/>
    <property type="molecule type" value="Genomic_DNA"/>
</dbReference>
<sequence>MKRLTIVLVSSLVASCGRECTLRGCVDTIEFVFAEAQVAHVVDGATVRVCVDDACLDHTIGTTTLYDAGLRRLQVLQGEPAAGTTAKVTLTLTREGRERLRREWPDVTFSSVEPNGPVCGPTCHAAGPLPVE</sequence>
<name>A0A2W5UGB0_9BACT</name>
<proteinExistence type="predicted"/>
<accession>A0A2W5UGB0</accession>
<reference evidence="1 2" key="1">
    <citation type="submission" date="2017-08" db="EMBL/GenBank/DDBJ databases">
        <title>Infants hospitalized years apart are colonized by the same room-sourced microbial strains.</title>
        <authorList>
            <person name="Brooks B."/>
            <person name="Olm M.R."/>
            <person name="Firek B.A."/>
            <person name="Baker R."/>
            <person name="Thomas B.C."/>
            <person name="Morowitz M.J."/>
            <person name="Banfield J.F."/>
        </authorList>
    </citation>
    <scope>NUCLEOTIDE SEQUENCE [LARGE SCALE GENOMIC DNA]</scope>
    <source>
        <strain evidence="1">S2_003_000_R2_14</strain>
    </source>
</reference>
<organism evidence="1 2">
    <name type="scientific">Archangium gephyra</name>
    <dbReference type="NCBI Taxonomy" id="48"/>
    <lineage>
        <taxon>Bacteria</taxon>
        <taxon>Pseudomonadati</taxon>
        <taxon>Myxococcota</taxon>
        <taxon>Myxococcia</taxon>
        <taxon>Myxococcales</taxon>
        <taxon>Cystobacterineae</taxon>
        <taxon>Archangiaceae</taxon>
        <taxon>Archangium</taxon>
    </lineage>
</organism>
<evidence type="ECO:0000313" key="2">
    <source>
        <dbReference type="Proteomes" id="UP000249061"/>
    </source>
</evidence>
<evidence type="ECO:0000313" key="1">
    <source>
        <dbReference type="EMBL" id="PZR08018.1"/>
    </source>
</evidence>
<dbReference type="Proteomes" id="UP000249061">
    <property type="component" value="Unassembled WGS sequence"/>
</dbReference>